<dbReference type="EMBL" id="CP121308">
    <property type="protein sequence ID" value="WFP91358.1"/>
    <property type="molecule type" value="Genomic_DNA"/>
</dbReference>
<sequence>MQHPRLVRFFIAALQDPDSVQRARINRTHGHERATRDAKLAKLDAERNRSTPVFGAYLLSLVTIAIPIGIVALLWRSVSG</sequence>
<keyword evidence="1" id="KW-1133">Transmembrane helix</keyword>
<gene>
    <name evidence="2" type="ORF">P4B07_02975</name>
</gene>
<organism evidence="2 3">
    <name type="scientific">Ensifer adhaerens</name>
    <name type="common">Sinorhizobium morelense</name>
    <dbReference type="NCBI Taxonomy" id="106592"/>
    <lineage>
        <taxon>Bacteria</taxon>
        <taxon>Pseudomonadati</taxon>
        <taxon>Pseudomonadota</taxon>
        <taxon>Alphaproteobacteria</taxon>
        <taxon>Hyphomicrobiales</taxon>
        <taxon>Rhizobiaceae</taxon>
        <taxon>Sinorhizobium/Ensifer group</taxon>
        <taxon>Ensifer</taxon>
    </lineage>
</organism>
<evidence type="ECO:0008006" key="4">
    <source>
        <dbReference type="Google" id="ProtNLM"/>
    </source>
</evidence>
<feature type="transmembrane region" description="Helical" evidence="1">
    <location>
        <begin position="54"/>
        <end position="75"/>
    </location>
</feature>
<evidence type="ECO:0000256" key="1">
    <source>
        <dbReference type="SAM" id="Phobius"/>
    </source>
</evidence>
<keyword evidence="1" id="KW-0812">Transmembrane</keyword>
<accession>A0ABY8HHT5</accession>
<evidence type="ECO:0000313" key="3">
    <source>
        <dbReference type="Proteomes" id="UP001214094"/>
    </source>
</evidence>
<reference evidence="2 3" key="1">
    <citation type="submission" date="2023-03" db="EMBL/GenBank/DDBJ databases">
        <title>Comparative genome and transcriptome analysis combination mining strategies for increasing vitamin B12 production of Ensifer adhaerens strain.</title>
        <authorList>
            <person name="Yongheng L."/>
        </authorList>
    </citation>
    <scope>NUCLEOTIDE SEQUENCE [LARGE SCALE GENOMIC DNA]</scope>
    <source>
        <strain evidence="2 3">Casida A-T305</strain>
    </source>
</reference>
<keyword evidence="1" id="KW-0472">Membrane</keyword>
<proteinExistence type="predicted"/>
<protein>
    <recommendedName>
        <fullName evidence="4">Transmembrane protein</fullName>
    </recommendedName>
</protein>
<name>A0ABY8HHT5_ENSAD</name>
<evidence type="ECO:0000313" key="2">
    <source>
        <dbReference type="EMBL" id="WFP91358.1"/>
    </source>
</evidence>
<dbReference type="Proteomes" id="UP001214094">
    <property type="component" value="Chromosome"/>
</dbReference>
<keyword evidence="3" id="KW-1185">Reference proteome</keyword>
<dbReference type="RefSeq" id="WP_034801352.1">
    <property type="nucleotide sequence ID" value="NZ_CP121308.1"/>
</dbReference>